<dbReference type="AlphaFoldDB" id="A0AAV5NVX9"/>
<accession>A0AAV5NVX9</accession>
<evidence type="ECO:0000256" key="1">
    <source>
        <dbReference type="SAM" id="Phobius"/>
    </source>
</evidence>
<feature type="transmembrane region" description="Helical" evidence="1">
    <location>
        <begin position="128"/>
        <end position="146"/>
    </location>
</feature>
<evidence type="ECO:0000313" key="3">
    <source>
        <dbReference type="Proteomes" id="UP001156690"/>
    </source>
</evidence>
<feature type="transmembrane region" description="Helical" evidence="1">
    <location>
        <begin position="87"/>
        <end position="108"/>
    </location>
</feature>
<protein>
    <submittedName>
        <fullName evidence="2">Uncharacterized protein</fullName>
    </submittedName>
</protein>
<dbReference type="Proteomes" id="UP001156690">
    <property type="component" value="Unassembled WGS sequence"/>
</dbReference>
<dbReference type="EMBL" id="BSNX01000052">
    <property type="protein sequence ID" value="GLQ74131.1"/>
    <property type="molecule type" value="Genomic_DNA"/>
</dbReference>
<evidence type="ECO:0000313" key="2">
    <source>
        <dbReference type="EMBL" id="GLQ74131.1"/>
    </source>
</evidence>
<proteinExistence type="predicted"/>
<reference evidence="3" key="1">
    <citation type="journal article" date="2019" name="Int. J. Syst. Evol. Microbiol.">
        <title>The Global Catalogue of Microorganisms (GCM) 10K type strain sequencing project: providing services to taxonomists for standard genome sequencing and annotation.</title>
        <authorList>
            <consortium name="The Broad Institute Genomics Platform"/>
            <consortium name="The Broad Institute Genome Sequencing Center for Infectious Disease"/>
            <person name="Wu L."/>
            <person name="Ma J."/>
        </authorList>
    </citation>
    <scope>NUCLEOTIDE SEQUENCE [LARGE SCALE GENOMIC DNA]</scope>
    <source>
        <strain evidence="3">NBRC 15640</strain>
    </source>
</reference>
<organism evidence="2 3">
    <name type="scientific">Vibrio penaeicida</name>
    <dbReference type="NCBI Taxonomy" id="104609"/>
    <lineage>
        <taxon>Bacteria</taxon>
        <taxon>Pseudomonadati</taxon>
        <taxon>Pseudomonadota</taxon>
        <taxon>Gammaproteobacteria</taxon>
        <taxon>Vibrionales</taxon>
        <taxon>Vibrionaceae</taxon>
        <taxon>Vibrio</taxon>
    </lineage>
</organism>
<gene>
    <name evidence="2" type="ORF">GCM10007932_34920</name>
</gene>
<name>A0AAV5NVX9_9VIBR</name>
<sequence length="323" mass="37509">MNKRNLAFDSREPQRQDNLGREKHRFQLKNTLGENLSFTKSQDDSPISLIRKLRSSGINDDISFWNEHRLAATDLITISYILFYTHLIARGTVIFFVPISFFISLGAFFVHPFNDALEVFVHLNTMSALYVLMPFGSTWFFLWLLFEKFPASLAHKLVRKKHELNRQTGMVSLYGNDEDVIYSHPFVEFDCRLFSSTNQYGHLSFGIALVHRYCDYSQHVTIGEMIGSTHPDDHKRLWNVIQQYMDVSQPLPDLPLLEAFRSKDPTTAAYDKEIGRDPKYWRSMSDKEFDQVVAQMAENQKHIPPLGKPINIYAQTPEEIHVV</sequence>
<comment type="caution">
    <text evidence="2">The sequence shown here is derived from an EMBL/GenBank/DDBJ whole genome shotgun (WGS) entry which is preliminary data.</text>
</comment>
<keyword evidence="1" id="KW-0812">Transmembrane</keyword>
<keyword evidence="3" id="KW-1185">Reference proteome</keyword>
<keyword evidence="1" id="KW-0472">Membrane</keyword>
<keyword evidence="1" id="KW-1133">Transmembrane helix</keyword>